<name>A0A9W7WI82_TRIRA</name>
<dbReference type="Proteomes" id="UP001059041">
    <property type="component" value="Linkage Group LG15"/>
</dbReference>
<feature type="non-terminal residue" evidence="1">
    <location>
        <position position="134"/>
    </location>
</feature>
<organism evidence="1 2">
    <name type="scientific">Triplophysa rosa</name>
    <name type="common">Cave loach</name>
    <dbReference type="NCBI Taxonomy" id="992332"/>
    <lineage>
        <taxon>Eukaryota</taxon>
        <taxon>Metazoa</taxon>
        <taxon>Chordata</taxon>
        <taxon>Craniata</taxon>
        <taxon>Vertebrata</taxon>
        <taxon>Euteleostomi</taxon>
        <taxon>Actinopterygii</taxon>
        <taxon>Neopterygii</taxon>
        <taxon>Teleostei</taxon>
        <taxon>Ostariophysi</taxon>
        <taxon>Cypriniformes</taxon>
        <taxon>Nemacheilidae</taxon>
        <taxon>Triplophysa</taxon>
    </lineage>
</organism>
<accession>A0A9W7WI82</accession>
<proteinExistence type="predicted"/>
<sequence>PGKCRFNNAWLHSDKYNVWLERDHDPGRAKCRLCKKLFDISNMGEAALSSQAKGAKHQSAVVCLLMDALLDVIVISLYTPTLHWQKSLMSLKMANITSKLNTFQVHCIFKSPLRMDRNGQYYCSTLQCLLVYLL</sequence>
<gene>
    <name evidence="1" type="ORF">IRJ41_021141</name>
</gene>
<reference evidence="1" key="1">
    <citation type="submission" date="2021-02" db="EMBL/GenBank/DDBJ databases">
        <title>Comparative genomics reveals that relaxation of natural selection precedes convergent phenotypic evolution of cavefish.</title>
        <authorList>
            <person name="Peng Z."/>
        </authorList>
    </citation>
    <scope>NUCLEOTIDE SEQUENCE</scope>
    <source>
        <tissue evidence="1">Muscle</tissue>
    </source>
</reference>
<dbReference type="AlphaFoldDB" id="A0A9W7WI82"/>
<evidence type="ECO:0000313" key="2">
    <source>
        <dbReference type="Proteomes" id="UP001059041"/>
    </source>
</evidence>
<keyword evidence="2" id="KW-1185">Reference proteome</keyword>
<evidence type="ECO:0000313" key="1">
    <source>
        <dbReference type="EMBL" id="KAI7800010.1"/>
    </source>
</evidence>
<protein>
    <submittedName>
        <fullName evidence="1">Uncharacterized protein</fullName>
    </submittedName>
</protein>
<comment type="caution">
    <text evidence="1">The sequence shown here is derived from an EMBL/GenBank/DDBJ whole genome shotgun (WGS) entry which is preliminary data.</text>
</comment>
<dbReference type="EMBL" id="JAFHDT010000015">
    <property type="protein sequence ID" value="KAI7800010.1"/>
    <property type="molecule type" value="Genomic_DNA"/>
</dbReference>